<reference evidence="2 3" key="1">
    <citation type="journal article" date="2013" name="Curr. Biol.">
        <title>The Genome of the Foraminiferan Reticulomyxa filosa.</title>
        <authorList>
            <person name="Glockner G."/>
            <person name="Hulsmann N."/>
            <person name="Schleicher M."/>
            <person name="Noegel A.A."/>
            <person name="Eichinger L."/>
            <person name="Gallinger C."/>
            <person name="Pawlowski J."/>
            <person name="Sierra R."/>
            <person name="Euteneuer U."/>
            <person name="Pillet L."/>
            <person name="Moustafa A."/>
            <person name="Platzer M."/>
            <person name="Groth M."/>
            <person name="Szafranski K."/>
            <person name="Schliwa M."/>
        </authorList>
    </citation>
    <scope>NUCLEOTIDE SEQUENCE [LARGE SCALE GENOMIC DNA]</scope>
</reference>
<dbReference type="AlphaFoldDB" id="X6NT41"/>
<evidence type="ECO:0000313" key="2">
    <source>
        <dbReference type="EMBL" id="ETO28899.1"/>
    </source>
</evidence>
<dbReference type="InterPro" id="IPR057429">
    <property type="entry name" value="WH_eIF2D"/>
</dbReference>
<dbReference type="Proteomes" id="UP000023152">
    <property type="component" value="Unassembled WGS sequence"/>
</dbReference>
<feature type="domain" description="eIF2D winged helix" evidence="1">
    <location>
        <begin position="14"/>
        <end position="110"/>
    </location>
</feature>
<evidence type="ECO:0000313" key="3">
    <source>
        <dbReference type="Proteomes" id="UP000023152"/>
    </source>
</evidence>
<protein>
    <recommendedName>
        <fullName evidence="1">eIF2D winged helix domain-containing protein</fullName>
    </recommendedName>
</protein>
<dbReference type="Pfam" id="PF25304">
    <property type="entry name" value="WHD_eIF2D"/>
    <property type="match status" value="1"/>
</dbReference>
<comment type="caution">
    <text evidence="2">The sequence shown here is derived from an EMBL/GenBank/DDBJ whole genome shotgun (WGS) entry which is preliminary data.</text>
</comment>
<evidence type="ECO:0000259" key="1">
    <source>
        <dbReference type="Pfam" id="PF25304"/>
    </source>
</evidence>
<sequence>MNEKKKPASNNNAVFMEQFLATLKYGVTPKMLPIQVSVLCSKQYFYTKKPSHEITDTSVLQRSLVHSISVTRWKKLSKFIKDFNAHEKYGKLVQFKPLRKCLADPVIIDINFQSLSDQLDETDIALPEQYWSPAQLQEVIQSLQKQSKPTAKKHSGQMIIATKYRVWSESFFFCCYYYYYYYFLGCFVLF</sequence>
<keyword evidence="3" id="KW-1185">Reference proteome</keyword>
<gene>
    <name evidence="2" type="ORF">RFI_08225</name>
</gene>
<name>X6NT41_RETFI</name>
<accession>X6NT41</accession>
<organism evidence="2 3">
    <name type="scientific">Reticulomyxa filosa</name>
    <dbReference type="NCBI Taxonomy" id="46433"/>
    <lineage>
        <taxon>Eukaryota</taxon>
        <taxon>Sar</taxon>
        <taxon>Rhizaria</taxon>
        <taxon>Retaria</taxon>
        <taxon>Foraminifera</taxon>
        <taxon>Monothalamids</taxon>
        <taxon>Reticulomyxidae</taxon>
        <taxon>Reticulomyxa</taxon>
    </lineage>
</organism>
<proteinExistence type="predicted"/>
<dbReference type="EMBL" id="ASPP01006396">
    <property type="protein sequence ID" value="ETO28899.1"/>
    <property type="molecule type" value="Genomic_DNA"/>
</dbReference>